<evidence type="ECO:0000313" key="3">
    <source>
        <dbReference type="EMBL" id="RIE02792.1"/>
    </source>
</evidence>
<gene>
    <name evidence="3" type="ORF">D3H35_19340</name>
</gene>
<protein>
    <submittedName>
        <fullName evidence="3">CPBP family intramembrane metalloprotease</fullName>
    </submittedName>
</protein>
<dbReference type="GO" id="GO:0080120">
    <property type="term" value="P:CAAX-box protein maturation"/>
    <property type="evidence" value="ECO:0007669"/>
    <property type="project" value="UniProtKB-ARBA"/>
</dbReference>
<dbReference type="Pfam" id="PF02517">
    <property type="entry name" value="Rce1-like"/>
    <property type="match status" value="1"/>
</dbReference>
<dbReference type="AlphaFoldDB" id="A0A398CKV0"/>
<dbReference type="RefSeq" id="WP_119150827.1">
    <property type="nucleotide sequence ID" value="NZ_JBHSOV010000035.1"/>
</dbReference>
<accession>A0A398CKV0</accession>
<keyword evidence="1" id="KW-0472">Membrane</keyword>
<proteinExistence type="predicted"/>
<dbReference type="OrthoDB" id="2675631at2"/>
<feature type="domain" description="CAAX prenyl protease 2/Lysostaphin resistance protein A-like" evidence="2">
    <location>
        <begin position="411"/>
        <end position="521"/>
    </location>
</feature>
<keyword evidence="3" id="KW-0378">Hydrolase</keyword>
<dbReference type="GO" id="GO:0006508">
    <property type="term" value="P:proteolysis"/>
    <property type="evidence" value="ECO:0007669"/>
    <property type="project" value="UniProtKB-KW"/>
</dbReference>
<feature type="transmembrane region" description="Helical" evidence="1">
    <location>
        <begin position="275"/>
        <end position="295"/>
    </location>
</feature>
<dbReference type="Proteomes" id="UP000266340">
    <property type="component" value="Unassembled WGS sequence"/>
</dbReference>
<evidence type="ECO:0000259" key="2">
    <source>
        <dbReference type="Pfam" id="PF02517"/>
    </source>
</evidence>
<evidence type="ECO:0000256" key="1">
    <source>
        <dbReference type="SAM" id="Phobius"/>
    </source>
</evidence>
<sequence length="572" mass="63147">MPRSGWLDMDKRWLIVASIGLIVFLITQVFPMSGDLFATENRATLSRDEARTKTLEIAASKFGLQANQIEDISLTHISNGPASGYFSKEGLMEEFDKKWEKRYPIEVYRADIQVAETGKKLVLLLHMGTGELVRWKDTGTPPSADFGNEEPAATAKHAAAYAEFWGVPATDWEWTGKIDSDGGVPFQSRKAALSEATLKMTVHMPSDYRLTDSSLPPWSGGSVLYKIDVPESFASYMKQQENIANRLSLFAFILPELAMFVLAIVYAGICGSQTSFVRGIFLSAVFFVIYVVITLNMMPALRASDLADGGTSSGNVIPLVVTTIVIYLAMAGMTYFSAVGGDGLWKSMGISLWPRWREAGYGADVLRSMLQGYPLAVLLLGAQSLILLILEKTLNVFASSDPSQSTYNMTLPWILPLLAWCAGISEEIQSRFFGIALFRKWFVGLARAITRREPSSRTVALLTTAAILPPGLVWALGHVGYTIYPFYTRVIELVLLSLLFGWFMLRFGLMTVIFAHVTLDSILMGVQMIFDGLPGDLWAGMFSIVMPALVGIAIWALHRTFRRRNGSPLSTV</sequence>
<feature type="transmembrane region" description="Helical" evidence="1">
    <location>
        <begin position="12"/>
        <end position="32"/>
    </location>
</feature>
<feature type="transmembrane region" description="Helical" evidence="1">
    <location>
        <begin position="372"/>
        <end position="390"/>
    </location>
</feature>
<keyword evidence="1" id="KW-1133">Transmembrane helix</keyword>
<keyword evidence="1" id="KW-0812">Transmembrane</keyword>
<feature type="transmembrane region" description="Helical" evidence="1">
    <location>
        <begin position="459"/>
        <end position="480"/>
    </location>
</feature>
<keyword evidence="4" id="KW-1185">Reference proteome</keyword>
<feature type="transmembrane region" description="Helical" evidence="1">
    <location>
        <begin position="316"/>
        <end position="338"/>
    </location>
</feature>
<feature type="transmembrane region" description="Helical" evidence="1">
    <location>
        <begin position="247"/>
        <end position="269"/>
    </location>
</feature>
<keyword evidence="3" id="KW-0645">Protease</keyword>
<evidence type="ECO:0000313" key="4">
    <source>
        <dbReference type="Proteomes" id="UP000266340"/>
    </source>
</evidence>
<feature type="transmembrane region" description="Helical" evidence="1">
    <location>
        <begin position="536"/>
        <end position="557"/>
    </location>
</feature>
<keyword evidence="3" id="KW-0482">Metalloprotease</keyword>
<reference evidence="3 4" key="1">
    <citation type="submission" date="2018-09" db="EMBL/GenBank/DDBJ databases">
        <title>Cohnella cavernae sp. nov., isolated from a karst cave.</title>
        <authorList>
            <person name="Zhu H."/>
        </authorList>
    </citation>
    <scope>NUCLEOTIDE SEQUENCE [LARGE SCALE GENOMIC DNA]</scope>
    <source>
        <strain evidence="3 4">K2E09-144</strain>
    </source>
</reference>
<dbReference type="GO" id="GO:0004175">
    <property type="term" value="F:endopeptidase activity"/>
    <property type="evidence" value="ECO:0007669"/>
    <property type="project" value="UniProtKB-ARBA"/>
</dbReference>
<comment type="caution">
    <text evidence="3">The sequence shown here is derived from an EMBL/GenBank/DDBJ whole genome shotgun (WGS) entry which is preliminary data.</text>
</comment>
<dbReference type="InterPro" id="IPR003675">
    <property type="entry name" value="Rce1/LyrA-like_dom"/>
</dbReference>
<organism evidence="3 4">
    <name type="scientific">Cohnella faecalis</name>
    <dbReference type="NCBI Taxonomy" id="2315694"/>
    <lineage>
        <taxon>Bacteria</taxon>
        <taxon>Bacillati</taxon>
        <taxon>Bacillota</taxon>
        <taxon>Bacilli</taxon>
        <taxon>Bacillales</taxon>
        <taxon>Paenibacillaceae</taxon>
        <taxon>Cohnella</taxon>
    </lineage>
</organism>
<dbReference type="GO" id="GO:0008237">
    <property type="term" value="F:metallopeptidase activity"/>
    <property type="evidence" value="ECO:0007669"/>
    <property type="project" value="UniProtKB-KW"/>
</dbReference>
<name>A0A398CKV0_9BACL</name>
<dbReference type="EMBL" id="QXJM01000039">
    <property type="protein sequence ID" value="RIE02792.1"/>
    <property type="molecule type" value="Genomic_DNA"/>
</dbReference>
<feature type="transmembrane region" description="Helical" evidence="1">
    <location>
        <begin position="486"/>
        <end position="505"/>
    </location>
</feature>